<keyword evidence="8 10" id="KW-0472">Membrane</keyword>
<evidence type="ECO:0000256" key="8">
    <source>
        <dbReference type="ARBA" id="ARBA00023136"/>
    </source>
</evidence>
<dbReference type="GeneID" id="12798904"/>
<evidence type="ECO:0000256" key="5">
    <source>
        <dbReference type="ARBA" id="ARBA00022967"/>
    </source>
</evidence>
<comment type="similarity">
    <text evidence="2">Belongs to the complex I subunit 4L family.</text>
</comment>
<accession>I1SR58</accession>
<keyword evidence="6 10" id="KW-1133">Transmembrane helix</keyword>
<evidence type="ECO:0000256" key="10">
    <source>
        <dbReference type="SAM" id="Phobius"/>
    </source>
</evidence>
<keyword evidence="5" id="KW-1278">Translocase</keyword>
<evidence type="ECO:0000256" key="1">
    <source>
        <dbReference type="ARBA" id="ARBA00004141"/>
    </source>
</evidence>
<organism evidence="11">
    <name type="scientific">Zygeupolia rubens</name>
    <dbReference type="NCBI Taxonomy" id="166045"/>
    <lineage>
        <taxon>Eukaryota</taxon>
        <taxon>Metazoa</taxon>
        <taxon>Spiralia</taxon>
        <taxon>Lophotrochozoa</taxon>
        <taxon>Nemertea</taxon>
        <taxon>Pilidiophora</taxon>
        <taxon>Heteronemertea</taxon>
        <taxon>Lineidae</taxon>
        <taxon>Zygeupolia</taxon>
    </lineage>
</organism>
<dbReference type="GO" id="GO:0016020">
    <property type="term" value="C:membrane"/>
    <property type="evidence" value="ECO:0007669"/>
    <property type="project" value="UniProtKB-SubCell"/>
</dbReference>
<feature type="transmembrane region" description="Helical" evidence="10">
    <location>
        <begin position="31"/>
        <end position="54"/>
    </location>
</feature>
<proteinExistence type="inferred from homology"/>
<dbReference type="Pfam" id="PF00420">
    <property type="entry name" value="Oxidored_q2"/>
    <property type="match status" value="1"/>
</dbReference>
<evidence type="ECO:0000256" key="3">
    <source>
        <dbReference type="ARBA" id="ARBA00016612"/>
    </source>
</evidence>
<protein>
    <recommendedName>
        <fullName evidence="3">NADH-ubiquinone oxidoreductase chain 4L</fullName>
    </recommendedName>
    <alternativeName>
        <fullName evidence="9">NADH dehydrogenase subunit 4L</fullName>
    </alternativeName>
</protein>
<evidence type="ECO:0000313" key="11">
    <source>
        <dbReference type="EMBL" id="ADZ05378.1"/>
    </source>
</evidence>
<reference evidence="11" key="1">
    <citation type="submission" date="2011-01" db="EMBL/GenBank/DDBJ databases">
        <authorList>
            <person name="Chen H."/>
            <person name="Sun S."/>
            <person name="Sundberg P."/>
            <person name="Ren W."/>
            <person name="Norenburg J.L."/>
        </authorList>
    </citation>
    <scope>NUCLEOTIDE SEQUENCE</scope>
</reference>
<evidence type="ECO:0000256" key="6">
    <source>
        <dbReference type="ARBA" id="ARBA00022989"/>
    </source>
</evidence>
<evidence type="ECO:0000256" key="2">
    <source>
        <dbReference type="ARBA" id="ARBA00010519"/>
    </source>
</evidence>
<name>I1SR58_9BILA</name>
<keyword evidence="4 10" id="KW-0812">Transmembrane</keyword>
<dbReference type="CTD" id="4539"/>
<reference evidence="11" key="2">
    <citation type="journal article" date="2012" name="BMC Genomics">
        <title>A comparative study of nemertean complete mitochondrial genomes, including two new ones for Nectonemertes cf. mirabilis and Zygeupolia rubens, may elucidate the fundamental pattern for the phylum Nemertea.</title>
        <authorList>
            <person name="Chen H.X."/>
            <person name="Sun S.C."/>
            <person name="Sundberg P."/>
            <person name="Ren W.C."/>
            <person name="Norenburg J.L."/>
        </authorList>
    </citation>
    <scope>NUCLEOTIDE SEQUENCE</scope>
</reference>
<dbReference type="RefSeq" id="YP_006303251.1">
    <property type="nucleotide sequence ID" value="NC_017877.1"/>
</dbReference>
<geneLocation type="mitochondrion" evidence="11"/>
<dbReference type="AlphaFoldDB" id="I1SR58"/>
<evidence type="ECO:0000256" key="7">
    <source>
        <dbReference type="ARBA" id="ARBA00023027"/>
    </source>
</evidence>
<evidence type="ECO:0000256" key="9">
    <source>
        <dbReference type="ARBA" id="ARBA00031586"/>
    </source>
</evidence>
<keyword evidence="7" id="KW-0520">NAD</keyword>
<evidence type="ECO:0000256" key="4">
    <source>
        <dbReference type="ARBA" id="ARBA00022692"/>
    </source>
</evidence>
<gene>
    <name evidence="11" type="primary">ND4L</name>
</gene>
<dbReference type="InterPro" id="IPR039428">
    <property type="entry name" value="NUOK/Mnh_C1-like"/>
</dbReference>
<feature type="transmembrane region" description="Helical" evidence="10">
    <location>
        <begin position="60"/>
        <end position="85"/>
    </location>
</feature>
<feature type="transmembrane region" description="Helical" evidence="10">
    <location>
        <begin position="6"/>
        <end position="24"/>
    </location>
</feature>
<dbReference type="Gene3D" id="1.10.287.3510">
    <property type="match status" value="1"/>
</dbReference>
<dbReference type="EMBL" id="HQ997773">
    <property type="protein sequence ID" value="ADZ05378.1"/>
    <property type="molecule type" value="Genomic_DNA"/>
</dbReference>
<keyword evidence="11" id="KW-0496">Mitochondrion</keyword>
<comment type="subcellular location">
    <subcellularLocation>
        <location evidence="1">Membrane</location>
        <topology evidence="1">Multi-pass membrane protein</topology>
    </subcellularLocation>
</comment>
<sequence length="101" mass="11067">MFVGLDFGFSFLGIMLMFGGYVSLFMERGHLLMVLLLLESVILELFFVLLFGLALSVSSLYLSLVLISFGACEASVGLSLLVSLIRSHGNDFVSLLTVYEC</sequence>